<protein>
    <submittedName>
        <fullName evidence="1">Uncharacterized protein</fullName>
    </submittedName>
</protein>
<name>A0A078A501_STYLE</name>
<evidence type="ECO:0000313" key="1">
    <source>
        <dbReference type="EMBL" id="CDW76934.1"/>
    </source>
</evidence>
<dbReference type="AlphaFoldDB" id="A0A078A501"/>
<keyword evidence="2" id="KW-1185">Reference proteome</keyword>
<gene>
    <name evidence="1" type="primary">Contig7626.g8132</name>
    <name evidence="1" type="ORF">STYLEM_5899</name>
</gene>
<dbReference type="EMBL" id="CCKQ01005679">
    <property type="protein sequence ID" value="CDW76934.1"/>
    <property type="molecule type" value="Genomic_DNA"/>
</dbReference>
<dbReference type="Proteomes" id="UP000039865">
    <property type="component" value="Unassembled WGS sequence"/>
</dbReference>
<dbReference type="InParanoid" id="A0A078A501"/>
<proteinExistence type="predicted"/>
<evidence type="ECO:0000313" key="2">
    <source>
        <dbReference type="Proteomes" id="UP000039865"/>
    </source>
</evidence>
<organism evidence="1 2">
    <name type="scientific">Stylonychia lemnae</name>
    <name type="common">Ciliate</name>
    <dbReference type="NCBI Taxonomy" id="5949"/>
    <lineage>
        <taxon>Eukaryota</taxon>
        <taxon>Sar</taxon>
        <taxon>Alveolata</taxon>
        <taxon>Ciliophora</taxon>
        <taxon>Intramacronucleata</taxon>
        <taxon>Spirotrichea</taxon>
        <taxon>Stichotrichia</taxon>
        <taxon>Sporadotrichida</taxon>
        <taxon>Oxytrichidae</taxon>
        <taxon>Stylonychinae</taxon>
        <taxon>Stylonychia</taxon>
    </lineage>
</organism>
<accession>A0A078A501</accession>
<sequence>MFLSTTENTLTYSPNYSPNLKQNGYFDDKSMMSQKKTQISSSDFKPTPSYLNKNYISTNSSDINQFDYNIDAQTFSNSANKQRAFSQNIKAKWENPVKDQEAQRGVHNFKEEVTEIRNFLDLLHSKHESVNNQDYPPGVPSYEECLGRKDDVNQAIDMIKDRRNTYKLRSPQKPFRRNQPAPVVPQKTIMERMEQDAFARQLRDVFFEQWNNSKIMCVQGQYHKKM</sequence>
<reference evidence="1 2" key="1">
    <citation type="submission" date="2014-06" db="EMBL/GenBank/DDBJ databases">
        <authorList>
            <person name="Swart Estienne"/>
        </authorList>
    </citation>
    <scope>NUCLEOTIDE SEQUENCE [LARGE SCALE GENOMIC DNA]</scope>
    <source>
        <strain evidence="1 2">130c</strain>
    </source>
</reference>